<dbReference type="InterPro" id="IPR013083">
    <property type="entry name" value="Znf_RING/FYVE/PHD"/>
</dbReference>
<evidence type="ECO:0000256" key="4">
    <source>
        <dbReference type="SAM" id="MobiDB-lite"/>
    </source>
</evidence>
<dbReference type="GO" id="GO:0008270">
    <property type="term" value="F:zinc ion binding"/>
    <property type="evidence" value="ECO:0007669"/>
    <property type="project" value="UniProtKB-KW"/>
</dbReference>
<dbReference type="Gene3D" id="3.30.40.10">
    <property type="entry name" value="Zinc/RING finger domain, C3HC4 (zinc finger)"/>
    <property type="match status" value="1"/>
</dbReference>
<dbReference type="OrthoDB" id="6630164at2759"/>
<dbReference type="EMBL" id="VUJU01007784">
    <property type="protein sequence ID" value="KAF0740551.1"/>
    <property type="molecule type" value="Genomic_DNA"/>
</dbReference>
<feature type="compositionally biased region" description="Acidic residues" evidence="4">
    <location>
        <begin position="1"/>
        <end position="17"/>
    </location>
</feature>
<reference evidence="6 7" key="1">
    <citation type="submission" date="2019-08" db="EMBL/GenBank/DDBJ databases">
        <title>Whole genome of Aphis craccivora.</title>
        <authorList>
            <person name="Voronova N.V."/>
            <person name="Shulinski R.S."/>
            <person name="Bandarenka Y.V."/>
            <person name="Zhorov D.G."/>
            <person name="Warner D."/>
        </authorList>
    </citation>
    <scope>NUCLEOTIDE SEQUENCE [LARGE SCALE GENOMIC DNA]</scope>
    <source>
        <strain evidence="6">180601</strain>
        <tissue evidence="6">Whole Body</tissue>
    </source>
</reference>
<dbReference type="PROSITE" id="PS50089">
    <property type="entry name" value="ZF_RING_2"/>
    <property type="match status" value="1"/>
</dbReference>
<evidence type="ECO:0000256" key="2">
    <source>
        <dbReference type="ARBA" id="ARBA00022833"/>
    </source>
</evidence>
<keyword evidence="1 3" id="KW-0479">Metal-binding</keyword>
<keyword evidence="2" id="KW-0862">Zinc</keyword>
<feature type="region of interest" description="Disordered" evidence="4">
    <location>
        <begin position="1"/>
        <end position="36"/>
    </location>
</feature>
<dbReference type="Proteomes" id="UP000478052">
    <property type="component" value="Unassembled WGS sequence"/>
</dbReference>
<dbReference type="SUPFAM" id="SSF57850">
    <property type="entry name" value="RING/U-box"/>
    <property type="match status" value="1"/>
</dbReference>
<feature type="compositionally biased region" description="Polar residues" evidence="4">
    <location>
        <begin position="20"/>
        <end position="29"/>
    </location>
</feature>
<evidence type="ECO:0000313" key="6">
    <source>
        <dbReference type="EMBL" id="KAF0740551.1"/>
    </source>
</evidence>
<protein>
    <submittedName>
        <fullName evidence="6">Putative inhibitor of apoptosis</fullName>
    </submittedName>
</protein>
<sequence>DPTQCDGDDSVSGDEDNIMSPIQENNQVSEDSDGSGDLFITRHVQAVISNSPAEANWNEDDFILQEELDPDMVNMMEIDNRRRAIEIQNIPFVQVPINLPLPPNSNMCVVCKDLERTHALIPCGHKALCGNCVELLHPKRCPLCNENFSSTLQQKCKYT</sequence>
<evidence type="ECO:0000256" key="1">
    <source>
        <dbReference type="ARBA" id="ARBA00022771"/>
    </source>
</evidence>
<feature type="domain" description="RING-type" evidence="5">
    <location>
        <begin position="108"/>
        <end position="145"/>
    </location>
</feature>
<evidence type="ECO:0000256" key="3">
    <source>
        <dbReference type="PROSITE-ProRule" id="PRU00175"/>
    </source>
</evidence>
<proteinExistence type="predicted"/>
<evidence type="ECO:0000313" key="7">
    <source>
        <dbReference type="Proteomes" id="UP000478052"/>
    </source>
</evidence>
<accession>A0A6G0XK43</accession>
<feature type="non-terminal residue" evidence="6">
    <location>
        <position position="1"/>
    </location>
</feature>
<comment type="caution">
    <text evidence="6">The sequence shown here is derived from an EMBL/GenBank/DDBJ whole genome shotgun (WGS) entry which is preliminary data.</text>
</comment>
<dbReference type="InterPro" id="IPR001841">
    <property type="entry name" value="Znf_RING"/>
</dbReference>
<name>A0A6G0XK43_APHCR</name>
<keyword evidence="1 3" id="KW-0863">Zinc-finger</keyword>
<keyword evidence="7" id="KW-1185">Reference proteome</keyword>
<dbReference type="Pfam" id="PF13920">
    <property type="entry name" value="zf-C3HC4_3"/>
    <property type="match status" value="1"/>
</dbReference>
<gene>
    <name evidence="6" type="ORF">FWK35_00028100</name>
</gene>
<evidence type="ECO:0000259" key="5">
    <source>
        <dbReference type="PROSITE" id="PS50089"/>
    </source>
</evidence>
<dbReference type="AlphaFoldDB" id="A0A6G0XK43"/>
<organism evidence="6 7">
    <name type="scientific">Aphis craccivora</name>
    <name type="common">Cowpea aphid</name>
    <dbReference type="NCBI Taxonomy" id="307492"/>
    <lineage>
        <taxon>Eukaryota</taxon>
        <taxon>Metazoa</taxon>
        <taxon>Ecdysozoa</taxon>
        <taxon>Arthropoda</taxon>
        <taxon>Hexapoda</taxon>
        <taxon>Insecta</taxon>
        <taxon>Pterygota</taxon>
        <taxon>Neoptera</taxon>
        <taxon>Paraneoptera</taxon>
        <taxon>Hemiptera</taxon>
        <taxon>Sternorrhyncha</taxon>
        <taxon>Aphidomorpha</taxon>
        <taxon>Aphidoidea</taxon>
        <taxon>Aphididae</taxon>
        <taxon>Aphidini</taxon>
        <taxon>Aphis</taxon>
        <taxon>Aphis</taxon>
    </lineage>
</organism>